<evidence type="ECO:0000256" key="4">
    <source>
        <dbReference type="SAM" id="Coils"/>
    </source>
</evidence>
<dbReference type="FunFam" id="1.25.40.90:FF:000007">
    <property type="entry name" value="Regulation of nuclear pre-mRNA domain-containing protein 1B"/>
    <property type="match status" value="1"/>
</dbReference>
<keyword evidence="2" id="KW-0539">Nucleus</keyword>
<gene>
    <name evidence="7" type="ORF">KC01_LOCUS14925</name>
</gene>
<evidence type="ECO:0000256" key="3">
    <source>
        <dbReference type="ARBA" id="ARBA00034310"/>
    </source>
</evidence>
<protein>
    <recommendedName>
        <fullName evidence="6">CID domain-containing protein</fullName>
    </recommendedName>
</protein>
<organism evidence="7 8">
    <name type="scientific">Knipowitschia caucasica</name>
    <name type="common">Caucasian dwarf goby</name>
    <name type="synonym">Pomatoschistus caucasicus</name>
    <dbReference type="NCBI Taxonomy" id="637954"/>
    <lineage>
        <taxon>Eukaryota</taxon>
        <taxon>Metazoa</taxon>
        <taxon>Chordata</taxon>
        <taxon>Craniata</taxon>
        <taxon>Vertebrata</taxon>
        <taxon>Euteleostomi</taxon>
        <taxon>Actinopterygii</taxon>
        <taxon>Neopterygii</taxon>
        <taxon>Teleostei</taxon>
        <taxon>Neoteleostei</taxon>
        <taxon>Acanthomorphata</taxon>
        <taxon>Gobiaria</taxon>
        <taxon>Gobiiformes</taxon>
        <taxon>Gobioidei</taxon>
        <taxon>Gobiidae</taxon>
        <taxon>Gobiinae</taxon>
        <taxon>Knipowitschia</taxon>
    </lineage>
</organism>
<dbReference type="InterPro" id="IPR008942">
    <property type="entry name" value="ENTH_VHS"/>
</dbReference>
<dbReference type="EMBL" id="OZ035838">
    <property type="protein sequence ID" value="CAL1584614.1"/>
    <property type="molecule type" value="Genomic_DNA"/>
</dbReference>
<evidence type="ECO:0000259" key="6">
    <source>
        <dbReference type="PROSITE" id="PS51391"/>
    </source>
</evidence>
<dbReference type="GO" id="GO:0000993">
    <property type="term" value="F:RNA polymerase II complex binding"/>
    <property type="evidence" value="ECO:0007669"/>
    <property type="project" value="TreeGrafter"/>
</dbReference>
<dbReference type="Proteomes" id="UP001497482">
    <property type="component" value="Chromosome 16"/>
</dbReference>
<sequence>MDKAKFICLICSERFSKVSIFKQHLDSYEHAREFVQFYRESSFRAKRKFTPWIFYKDYDFKPDKPILGLSQMTLCFCSETKTSFYLCHLCEQVETIDSIVNHVFDSNHYHNYFAFTNPDALNMSDEPLMLDDFKKEQEKKGVGELQVLHLPEKILNRYMVSCQSYRKVRIWLHTYKGLAKMFNERVPERVKIQTYKDNPNRKHPLVGLQYIVEAVCVSPLLETNIFLCTLCCLQLDSSMIIRHLLSFDHLYNYFSDVDPTLKEKECYRNDCTLTELAMQLKKHEGHTKIQRVYLNPRQISAVVYPSFKDALCQMETIMKNRLPRVKPRRKLGDAASSGGEPSTSPQPHSLHCQNCNQRFDTFTRFFNHLRMSEHLENIRKNFGQAIDKSTLQSRPQLPLLQDLTENYHSCVGKSLVVTIISQLDQKPVHMCFACDVVFLSDTLNLHMNSPRHIVQSLMVKNPWRLPFAWKTDLDLKYIKLQACSVEEEAGTEQRIIRVLDVPSNLFPGDLSHTFSQVMDRLKLTVNDVTQCEMLNQETDRFPFLGRNFLVKYGKSTNGYKILCLLCERTLTSDGYAGHVFSNEHVESFLGRFHPGSLDSHTTNEEVLDMAKQAALIHPISKEQEVEFEILEVSAYSRKVRLLTDAVRQTGKGPLMPAIQPQRKLVPRQTKKEDCVLKSEENVMEITQPPSEKCSEKWSGSGPSVDQTTCIQTKKEMPGEPVCKPPASCPTEEVPSMERQQCDSNAIVSETESVDLKGSPEETLSLQTATGDRSSSDAVADSASCCRNILWLHVQEENRPPIIGLSAVVECICQDLAPIYVCECCQLVFKEQHIAKHLCESWHYVNYLNMVGEKPPTQTPTWRMALFRMADDWEKREGYGEARTLELTPEEFKKLTSTSGYKEAKKILKNHEALQANNKTDQQNVKIVSNPESCSGPLKINVSSEIETDSKLHQEMTTTLSPNLSPRPPTTEVSEKVTKIGYDQMLRVKCNESSHTYCFACLEIIDKTNHLTSKSHQMNCVKAKYPSWNAQLNEGTLGDMVAQCAEEEKAKGRFACKDLEIPLDLYRELKNLPPAKAIEKVQHLINKGLKKPSERRLTAKASASPCDSLSASLTDVTNLDRGNEDNPTNPQEQITAEHLIKIPRTTTSPPVQKPMSKVAPRIIKGSTSDEPSLLSRILAVMNRPVVGLRFLWECRDWRMVPPRAPTFYLCECCCETIVVGKITEHLDNFQHKSNFLMREYERFMFWKEDDLLPEMMVELINNISDWVLGREELMDVQIVLLREECFEWVRTAPFSDALYVVQRIKQEMETTSLLRIVEHDPQNTFSTLKDNRIKTPSIGRCSCAKRMLPVAHQGKSNESELYNSLKAHLNNKNRLQPFIGLSSIIECVNGGTAQRDAFFICEVCVCRLDKADMRNHIMGSLHRYNYIKTKHPELLSELGEGSCLSKLAWPMMDIAKRVEGNEGPGNVQVVEFDKASYLQMESQTINAENVLDFLKDTMKDTDPEIFETIPSKKNEQSRSPSQRIVLYCPQKKPETASLDLQNSPQHSNANPSSSRLLVDQSSSILNDYGGQSPLMGLVRVIECKGPDGQTHCFLCHCCRVRAHKYDIIDHLTSSSHITNYLMESHPEQLDRVDLNDSHQVFLLAENLNKEEGTDFKLKVVQLPLALCIQMTTKSYHWCVKTLGWNNSSFPVTYKDVKRHDLTKFLQQKDLMEENFQQGQKRLKTIKQKNPVFKLRSRPPPDRLRRVDMSAFSEAALQKKLSELSNSQQSVQTLSLWLIHHRKHSKTIVGVWLNELKNAQVSRKLTFLYLANDVIQNSKRKGPEFTQDFAPVIVDAFKHVHREGEDGCKKQLSRVLSIWQERAVYDNDLLNQLTQILDEEKKPKKRSYEDIYPDEDDFASQSSPTEPPQTAELIRALQELENAASSDSVLRQRISSLPAEVQDTSLLHRITDKESGERLSRLVEEACMLLADYSGRLAAEIDDRRQLTRTLTSFLQSQKDGLAQNEQKLEDYKRKLAQVSQVRKELRSRINTLP</sequence>
<feature type="compositionally biased region" description="Polar residues" evidence="5">
    <location>
        <begin position="1537"/>
        <end position="1550"/>
    </location>
</feature>
<feature type="domain" description="CID" evidence="6">
    <location>
        <begin position="1747"/>
        <end position="1879"/>
    </location>
</feature>
<dbReference type="InterPro" id="IPR006569">
    <property type="entry name" value="CID_dom"/>
</dbReference>
<dbReference type="Gene3D" id="1.25.40.90">
    <property type="match status" value="1"/>
</dbReference>
<dbReference type="SMART" id="SM00582">
    <property type="entry name" value="RPR"/>
    <property type="match status" value="1"/>
</dbReference>
<proteinExistence type="inferred from homology"/>
<feature type="compositionally biased region" description="Polar residues" evidence="5">
    <location>
        <begin position="761"/>
        <end position="770"/>
    </location>
</feature>
<comment type="subcellular location">
    <subcellularLocation>
        <location evidence="1">Nucleus</location>
    </subcellularLocation>
</comment>
<evidence type="ECO:0000313" key="7">
    <source>
        <dbReference type="EMBL" id="CAL1584614.1"/>
    </source>
</evidence>
<dbReference type="SUPFAM" id="SSF48464">
    <property type="entry name" value="ENTH/VHS domain"/>
    <property type="match status" value="1"/>
</dbReference>
<feature type="coiled-coil region" evidence="4">
    <location>
        <begin position="1993"/>
        <end position="2027"/>
    </location>
</feature>
<evidence type="ECO:0000256" key="1">
    <source>
        <dbReference type="ARBA" id="ARBA00004123"/>
    </source>
</evidence>
<dbReference type="GO" id="GO:0001111">
    <property type="term" value="P:RNA polymerase II promoter clearance"/>
    <property type="evidence" value="ECO:0007669"/>
    <property type="project" value="UniProtKB-ARBA"/>
</dbReference>
<evidence type="ECO:0000256" key="2">
    <source>
        <dbReference type="ARBA" id="ARBA00023242"/>
    </source>
</evidence>
<dbReference type="PROSITE" id="PS51391">
    <property type="entry name" value="CID"/>
    <property type="match status" value="1"/>
</dbReference>
<feature type="region of interest" description="Disordered" evidence="5">
    <location>
        <begin position="750"/>
        <end position="774"/>
    </location>
</feature>
<dbReference type="Pfam" id="PF04818">
    <property type="entry name" value="CID"/>
    <property type="match status" value="1"/>
</dbReference>
<dbReference type="PROSITE" id="PS00028">
    <property type="entry name" value="ZINC_FINGER_C2H2_1"/>
    <property type="match status" value="2"/>
</dbReference>
<evidence type="ECO:0000313" key="8">
    <source>
        <dbReference type="Proteomes" id="UP001497482"/>
    </source>
</evidence>
<accession>A0AAV2K9Q9</accession>
<feature type="region of interest" description="Disordered" evidence="5">
    <location>
        <begin position="323"/>
        <end position="350"/>
    </location>
</feature>
<reference evidence="7 8" key="1">
    <citation type="submission" date="2024-04" db="EMBL/GenBank/DDBJ databases">
        <authorList>
            <person name="Waldvogel A.-M."/>
            <person name="Schoenle A."/>
        </authorList>
    </citation>
    <scope>NUCLEOTIDE SEQUENCE [LARGE SCALE GENOMIC DNA]</scope>
</reference>
<dbReference type="Gene3D" id="6.10.250.2560">
    <property type="match status" value="1"/>
</dbReference>
<evidence type="ECO:0000256" key="5">
    <source>
        <dbReference type="SAM" id="MobiDB-lite"/>
    </source>
</evidence>
<dbReference type="Pfam" id="PF16566">
    <property type="entry name" value="CREPT"/>
    <property type="match status" value="1"/>
</dbReference>
<keyword evidence="4" id="KW-0175">Coiled coil</keyword>
<dbReference type="GO" id="GO:0031124">
    <property type="term" value="P:mRNA 3'-end processing"/>
    <property type="evidence" value="ECO:0007669"/>
    <property type="project" value="TreeGrafter"/>
</dbReference>
<dbReference type="GO" id="GO:0042802">
    <property type="term" value="F:identical protein binding"/>
    <property type="evidence" value="ECO:0007669"/>
    <property type="project" value="UniProtKB-ARBA"/>
</dbReference>
<dbReference type="GO" id="GO:0005654">
    <property type="term" value="C:nucleoplasm"/>
    <property type="evidence" value="ECO:0007669"/>
    <property type="project" value="UniProtKB-ARBA"/>
</dbReference>
<feature type="region of interest" description="Disordered" evidence="5">
    <location>
        <begin position="1115"/>
        <end position="1155"/>
    </location>
</feature>
<dbReference type="SMART" id="SM00355">
    <property type="entry name" value="ZnF_C2H2"/>
    <property type="match status" value="5"/>
</dbReference>
<feature type="compositionally biased region" description="Polar residues" evidence="5">
    <location>
        <begin position="1124"/>
        <end position="1133"/>
    </location>
</feature>
<keyword evidence="8" id="KW-1185">Reference proteome</keyword>
<feature type="region of interest" description="Disordered" evidence="5">
    <location>
        <begin position="1535"/>
        <end position="1555"/>
    </location>
</feature>
<dbReference type="PANTHER" id="PTHR12460:SF2">
    <property type="entry name" value="REGULATION OF NUCLEAR PRE-MRNA DOMAIN-CONTAINING PROTEIN 1A"/>
    <property type="match status" value="1"/>
</dbReference>
<comment type="similarity">
    <text evidence="3">Belongs to the UPF0400 (RTT103) family.</text>
</comment>
<dbReference type="GO" id="GO:0097550">
    <property type="term" value="C:transcription preinitiation complex"/>
    <property type="evidence" value="ECO:0007669"/>
    <property type="project" value="UniProtKB-ARBA"/>
</dbReference>
<dbReference type="PANTHER" id="PTHR12460">
    <property type="entry name" value="CYCLIN-DEPENDENT KINASE INHIBITOR-RELATED PROTEIN"/>
    <property type="match status" value="1"/>
</dbReference>
<name>A0AAV2K9Q9_KNICA</name>
<dbReference type="InterPro" id="IPR013087">
    <property type="entry name" value="Znf_C2H2_type"/>
</dbReference>
<dbReference type="InterPro" id="IPR032337">
    <property type="entry name" value="RPRD1A/B_C"/>
</dbReference>
<feature type="compositionally biased region" description="Polar residues" evidence="5">
    <location>
        <begin position="339"/>
        <end position="350"/>
    </location>
</feature>